<protein>
    <submittedName>
        <fullName evidence="2">Uncharacterized protein</fullName>
    </submittedName>
</protein>
<sequence length="137" mass="15434">MLKTLQLVPLFGVLFVVYWLAVKVGFFPEKLNNVLFHMRLPSGSIWKPTWGDFMILMGVLTLYVELFKSTRTSEVTIFDHLFSTFVLIAYLTAWLIYDWGGNSVFLILAGMSFLDVIAGFTITISAARRDLSLGGKG</sequence>
<dbReference type="RefSeq" id="WP_210219420.1">
    <property type="nucleotide sequence ID" value="NZ_CP072793.1"/>
</dbReference>
<proteinExistence type="predicted"/>
<reference evidence="2" key="1">
    <citation type="submission" date="2021-04" db="EMBL/GenBank/DDBJ databases">
        <title>Genomics, taxonomy and metabolism of representatives of sulfur bacteria of the genus Thiothrix: Thiothrix fructosivorans QT, Thiothrix unzii A1T and three new species, Thiothrix subterranea sp. nov., Thiothrix litoralis sp. nov. and 'Candidatus Thiothrix anitrata' sp. nov.</title>
        <authorList>
            <person name="Ravin N.V."/>
            <person name="Smolyakov D."/>
            <person name="Rudenko T.S."/>
            <person name="Mardanov A.V."/>
            <person name="Beletsky A.V."/>
            <person name="Markov N.D."/>
            <person name="Fomenkov A.I."/>
            <person name="Roberts R.J."/>
            <person name="Karnachuk O.V."/>
            <person name="Novikov A."/>
            <person name="Grabovich M.Y."/>
        </authorList>
    </citation>
    <scope>NUCLEOTIDE SEQUENCE</scope>
    <source>
        <strain evidence="2">A1</strain>
    </source>
</reference>
<keyword evidence="1" id="KW-0812">Transmembrane</keyword>
<gene>
    <name evidence="2" type="ORF">J9260_02145</name>
</gene>
<dbReference type="AlphaFoldDB" id="A0A975IHQ8"/>
<feature type="transmembrane region" description="Helical" evidence="1">
    <location>
        <begin position="78"/>
        <end position="97"/>
    </location>
</feature>
<evidence type="ECO:0000313" key="2">
    <source>
        <dbReference type="EMBL" id="QTR53913.1"/>
    </source>
</evidence>
<dbReference type="Proteomes" id="UP000672009">
    <property type="component" value="Chromosome"/>
</dbReference>
<evidence type="ECO:0000256" key="1">
    <source>
        <dbReference type="SAM" id="Phobius"/>
    </source>
</evidence>
<dbReference type="KEGG" id="tun:J9260_02145"/>
<dbReference type="EMBL" id="CP072793">
    <property type="protein sequence ID" value="QTR53913.1"/>
    <property type="molecule type" value="Genomic_DNA"/>
</dbReference>
<evidence type="ECO:0000313" key="3">
    <source>
        <dbReference type="Proteomes" id="UP000672009"/>
    </source>
</evidence>
<keyword evidence="1" id="KW-0472">Membrane</keyword>
<keyword evidence="3" id="KW-1185">Reference proteome</keyword>
<feature type="transmembrane region" description="Helical" evidence="1">
    <location>
        <begin position="103"/>
        <end position="127"/>
    </location>
</feature>
<feature type="transmembrane region" description="Helical" evidence="1">
    <location>
        <begin position="48"/>
        <end position="66"/>
    </location>
</feature>
<feature type="transmembrane region" description="Helical" evidence="1">
    <location>
        <begin position="7"/>
        <end position="28"/>
    </location>
</feature>
<name>A0A975IHQ8_9GAMM</name>
<accession>A0A975IHQ8</accession>
<organism evidence="2 3">
    <name type="scientific">Thiothrix unzii</name>
    <dbReference type="NCBI Taxonomy" id="111769"/>
    <lineage>
        <taxon>Bacteria</taxon>
        <taxon>Pseudomonadati</taxon>
        <taxon>Pseudomonadota</taxon>
        <taxon>Gammaproteobacteria</taxon>
        <taxon>Thiotrichales</taxon>
        <taxon>Thiotrichaceae</taxon>
        <taxon>Thiothrix</taxon>
    </lineage>
</organism>
<keyword evidence="1" id="KW-1133">Transmembrane helix</keyword>